<dbReference type="InterPro" id="IPR027417">
    <property type="entry name" value="P-loop_NTPase"/>
</dbReference>
<evidence type="ECO:0000313" key="2">
    <source>
        <dbReference type="EMBL" id="KAK2546759.1"/>
    </source>
</evidence>
<evidence type="ECO:0000313" key="3">
    <source>
        <dbReference type="Proteomes" id="UP001249851"/>
    </source>
</evidence>
<organism evidence="2 3">
    <name type="scientific">Acropora cervicornis</name>
    <name type="common">Staghorn coral</name>
    <dbReference type="NCBI Taxonomy" id="6130"/>
    <lineage>
        <taxon>Eukaryota</taxon>
        <taxon>Metazoa</taxon>
        <taxon>Cnidaria</taxon>
        <taxon>Anthozoa</taxon>
        <taxon>Hexacorallia</taxon>
        <taxon>Scleractinia</taxon>
        <taxon>Astrocoeniina</taxon>
        <taxon>Acroporidae</taxon>
        <taxon>Acropora</taxon>
    </lineage>
</organism>
<dbReference type="AlphaFoldDB" id="A0AAD9PPR0"/>
<dbReference type="Pfam" id="PF20209">
    <property type="entry name" value="DUF6570"/>
    <property type="match status" value="1"/>
</dbReference>
<dbReference type="InterPro" id="IPR046700">
    <property type="entry name" value="DUF6570"/>
</dbReference>
<name>A0AAD9PPR0_ACRCE</name>
<dbReference type="PANTHER" id="PTHR47642:SF5">
    <property type="entry name" value="ATP-DEPENDENT DNA HELICASE"/>
    <property type="match status" value="1"/>
</dbReference>
<protein>
    <recommendedName>
        <fullName evidence="1">DUF6570 domain-containing protein</fullName>
    </recommendedName>
</protein>
<dbReference type="InterPro" id="IPR051055">
    <property type="entry name" value="PIF1_helicase"/>
</dbReference>
<dbReference type="Gene3D" id="3.40.50.300">
    <property type="entry name" value="P-loop containing nucleotide triphosphate hydrolases"/>
    <property type="match status" value="1"/>
</dbReference>
<comment type="caution">
    <text evidence="2">The sequence shown here is derived from an EMBL/GenBank/DDBJ whole genome shotgun (WGS) entry which is preliminary data.</text>
</comment>
<gene>
    <name evidence="2" type="ORF">P5673_033600</name>
</gene>
<keyword evidence="3" id="KW-1185">Reference proteome</keyword>
<dbReference type="Proteomes" id="UP001249851">
    <property type="component" value="Unassembled WGS sequence"/>
</dbReference>
<accession>A0AAD9PPR0</accession>
<dbReference type="EMBL" id="JARQWQ010000295">
    <property type="protein sequence ID" value="KAK2546759.1"/>
    <property type="molecule type" value="Genomic_DNA"/>
</dbReference>
<proteinExistence type="predicted"/>
<feature type="domain" description="DUF6570" evidence="1">
    <location>
        <begin position="102"/>
        <end position="176"/>
    </location>
</feature>
<evidence type="ECO:0000259" key="1">
    <source>
        <dbReference type="Pfam" id="PF20209"/>
    </source>
</evidence>
<dbReference type="PANTHER" id="PTHR47642">
    <property type="entry name" value="ATP-DEPENDENT DNA HELICASE"/>
    <property type="match status" value="1"/>
</dbReference>
<reference evidence="2" key="1">
    <citation type="journal article" date="2023" name="G3 (Bethesda)">
        <title>Whole genome assembly and annotation of the endangered Caribbean coral Acropora cervicornis.</title>
        <authorList>
            <person name="Selwyn J.D."/>
            <person name="Vollmer S.V."/>
        </authorList>
    </citation>
    <scope>NUCLEOTIDE SEQUENCE</scope>
    <source>
        <strain evidence="2">K2</strain>
    </source>
</reference>
<sequence length="581" mass="66493">MKMLKMKALVMIVIPDIQESNCQKHVIRREIFDLPHALKALEWFETSSTVEVLVQIINSGKQDSCHKKMRQSVPDMIKCVNNRKSVDHKEWVYRTCNSHVVKNKVPPCAVENDMVFPDKPKFFDLNELECRLLTPKIAFQKLTQAPRGRQLKLHGNIVHVPVDVTHPVSMLPWLESQTAAGFLEECELQHILNIDPAERNRPLSVFRDTVNIVKKMQWLQLLRILGQLVGHKQYTDEELENFNWEDRRRFIQSSNIQLARDSGKLVNVEISAQEAVYIVLQLPLRKASQQIVFINTSLPDEKLWNSLPSEVRLSPSLSSFKDNVSKHLKFPTRNHVNYLFYTGDNDSGIPLVDLNTEPLLVNELQDHEYRHLVHSLNKEQKEGKSNVTKALYQVALKYYNSRAGDNFAEFKALMLASTGKAAYNIKGNTIHSALAIPACQSLKIYKPLDSSRLSTLRCKLGVVKLIFIDEISMLYISFSPNDIDEQLDTLSAIKDCIAAIRFWMSEDKLKLNDDRSEFLLVGTNQLAKMCIKGIKIGCVEISPSSSVRNLGVWFDSSPNMSEHITKICTSTFFYIYNIKAY</sequence>
<reference evidence="2" key="2">
    <citation type="journal article" date="2023" name="Science">
        <title>Genomic signatures of disease resistance in endangered staghorn corals.</title>
        <authorList>
            <person name="Vollmer S.V."/>
            <person name="Selwyn J.D."/>
            <person name="Despard B.A."/>
            <person name="Roesel C.L."/>
        </authorList>
    </citation>
    <scope>NUCLEOTIDE SEQUENCE</scope>
    <source>
        <strain evidence="2">K2</strain>
    </source>
</reference>